<dbReference type="EMBL" id="PITK01000019">
    <property type="protein sequence ID" value="TBU20822.1"/>
    <property type="molecule type" value="Genomic_DNA"/>
</dbReference>
<proteinExistence type="predicted"/>
<keyword evidence="2" id="KW-1185">Reference proteome</keyword>
<evidence type="ECO:0000313" key="1">
    <source>
        <dbReference type="EMBL" id="TBU20822.1"/>
    </source>
</evidence>
<reference evidence="1 2" key="1">
    <citation type="submission" date="2017-12" db="EMBL/GenBank/DDBJ databases">
        <authorList>
            <person name="Pombert J.-F."/>
            <person name="Haag K.L."/>
            <person name="Ebert D."/>
        </authorList>
    </citation>
    <scope>NUCLEOTIDE SEQUENCE [LARGE SCALE GENOMIC DNA]</scope>
    <source>
        <strain evidence="1">IL-G-3</strain>
    </source>
</reference>
<sequence>MFCKKLLLILENSLGDEKTQKLYEFCKYLTKRCLGLNVIGLISSFLFLLEMNHCIRIIVDFNALDNPEFLATKRPYSFTPPNSYNEDLNHETAAAFYQNSQCSSKIASNYSGNNTQHHEYDEYKKILKLDTKFESKCQQSNYSATSFHTSNYLNSKTTTIESNIVHLMFHNIGNNEDLDCTKNQVAENTLVHQKSNNLVTFDYLQTFKIRSKYFEELAKTENEQIRLNIKDITKSNVDSLIFEECINVLKNGWNLDFLSIKEEEFLIIIWLLYDLICYAESNALFILYKNLLPFIFLYLTDASFFDELNFFNVDFVNHYKYFLPFIYVLYDTIHVTYNSIVKELVFIEKEQVTTDISLETHDIDEIIIRITPRALELIINENFEKKLILLNHIVCSYTIKGIRISRDNIFFTEIKDLDLACNPFHENTSLKMQTSFSVVFNNINLIDKSLITSIEFEKIKISDIDFNFCMALRNLKSLILVHCDIEKSNFFFRSLSKNFPKLRALRIIGSILTNGFFQNLSLESLNILDLSCCEYKSDLKFYKCPEMKYLQEFHINYSKMNYKIINSMMLSAELKVLSMRGVDFYRLKYFENCDNWKDTFEYLDLSRCMLNNFFLDFFSANIIAEILILDHLCGITHLKRILSQKSLQRSTKKLSLSGSLVDADLLSVISGFGILESLNISALEENTNTLLNSNYNYLNNFVSLNPKRNKLENASLSFINQFNRLAELDISDVCLKAGFMAYICLPCLIISLIKIDISGNLLCPSDIFQIGLLINLRHLVIFLDNEVFSEFLKIYGNLRCLNLETLILCSTTINKDVKNLIISQPLLKKVELRKCIIESNIFTINCSSEPVFFENKTFIVSGESLDFTQS</sequence>
<accession>A0A4Q9M4Y7</accession>
<dbReference type="VEuPathDB" id="MicrosporidiaDB:CWI38_0019p0030"/>
<organism evidence="1 2">
    <name type="scientific">Hamiltosporidium tvaerminnensis</name>
    <dbReference type="NCBI Taxonomy" id="1176355"/>
    <lineage>
        <taxon>Eukaryota</taxon>
        <taxon>Fungi</taxon>
        <taxon>Fungi incertae sedis</taxon>
        <taxon>Microsporidia</taxon>
        <taxon>Dubosqiidae</taxon>
        <taxon>Hamiltosporidium</taxon>
    </lineage>
</organism>
<gene>
    <name evidence="1" type="ORF">CWI38_0019p0030</name>
</gene>
<dbReference type="Gene3D" id="3.80.10.10">
    <property type="entry name" value="Ribonuclease Inhibitor"/>
    <property type="match status" value="1"/>
</dbReference>
<comment type="caution">
    <text evidence="1">The sequence shown here is derived from an EMBL/GenBank/DDBJ whole genome shotgun (WGS) entry which is preliminary data.</text>
</comment>
<evidence type="ECO:0000313" key="2">
    <source>
        <dbReference type="Proteomes" id="UP000292282"/>
    </source>
</evidence>
<dbReference type="AlphaFoldDB" id="A0A4Q9M4Y7"/>
<dbReference type="SUPFAM" id="SSF52047">
    <property type="entry name" value="RNI-like"/>
    <property type="match status" value="2"/>
</dbReference>
<name>A0A4Q9M4Y7_9MICR</name>
<dbReference type="Proteomes" id="UP000292282">
    <property type="component" value="Unassembled WGS sequence"/>
</dbReference>
<protein>
    <submittedName>
        <fullName evidence="1">Uncharacterized protein</fullName>
    </submittedName>
</protein>
<dbReference type="InterPro" id="IPR032675">
    <property type="entry name" value="LRR_dom_sf"/>
</dbReference>